<reference evidence="6" key="1">
    <citation type="submission" date="2022-09" db="EMBL/GenBank/DDBJ databases">
        <title>Intensive care unit water sources are persistently colonized with multi-drug resistant bacteria and are the site of extensive horizontal gene transfer of antibiotic resistance genes.</title>
        <authorList>
            <person name="Diorio-Toth L."/>
        </authorList>
    </citation>
    <scope>NUCLEOTIDE SEQUENCE</scope>
    <source>
        <strain evidence="6">GD03843</strain>
    </source>
</reference>
<organism evidence="6 7">
    <name type="scientific">Achromobacter spanius</name>
    <dbReference type="NCBI Taxonomy" id="217203"/>
    <lineage>
        <taxon>Bacteria</taxon>
        <taxon>Pseudomonadati</taxon>
        <taxon>Pseudomonadota</taxon>
        <taxon>Betaproteobacteria</taxon>
        <taxon>Burkholderiales</taxon>
        <taxon>Alcaligenaceae</taxon>
        <taxon>Achromobacter</taxon>
    </lineage>
</organism>
<protein>
    <submittedName>
        <fullName evidence="6">CsgG/HfaB family protein</fullName>
    </submittedName>
</protein>
<keyword evidence="1" id="KW-1003">Cell membrane</keyword>
<evidence type="ECO:0000256" key="2">
    <source>
        <dbReference type="ARBA" id="ARBA00022729"/>
    </source>
</evidence>
<dbReference type="AlphaFoldDB" id="A0AA42ITX7"/>
<evidence type="ECO:0000313" key="7">
    <source>
        <dbReference type="Proteomes" id="UP001161094"/>
    </source>
</evidence>
<dbReference type="Pfam" id="PF03783">
    <property type="entry name" value="CsgG"/>
    <property type="match status" value="1"/>
</dbReference>
<dbReference type="PANTHER" id="PTHR41164">
    <property type="entry name" value="CURLI PRODUCTION ASSEMBLY/TRANSPORT COMPONENT CSGG"/>
    <property type="match status" value="1"/>
</dbReference>
<evidence type="ECO:0000256" key="4">
    <source>
        <dbReference type="ARBA" id="ARBA00023139"/>
    </source>
</evidence>
<dbReference type="GO" id="GO:0030288">
    <property type="term" value="C:outer membrane-bounded periplasmic space"/>
    <property type="evidence" value="ECO:0007669"/>
    <property type="project" value="InterPro"/>
</dbReference>
<evidence type="ECO:0000256" key="3">
    <source>
        <dbReference type="ARBA" id="ARBA00023136"/>
    </source>
</evidence>
<keyword evidence="4" id="KW-0564">Palmitate</keyword>
<evidence type="ECO:0000313" key="6">
    <source>
        <dbReference type="EMBL" id="MDH0734635.1"/>
    </source>
</evidence>
<sequence length="225" mass="23944">MLNKVVKIGALAVLSTIISGCATERSQALAVPAVQAASKPYQGVRSPISVGKFDNRTNYLRGVFSDGIDRLGGQAKTILVSHLQRSGRFQVMDRDNLSEIAQEAGFNKKANQIKGAQYVVTGDVTAFGRKVTGDQQLFGILGRGKEQVAYAKVDLNVVDVTTSEVVYSASGAGEYSLSNREVVGFGGTASYDSTLNGKVLDLAIREAVDRLVEGIEQGAWQPSAK</sequence>
<dbReference type="PANTHER" id="PTHR41164:SF1">
    <property type="entry name" value="CURLI PRODUCTION ASSEMBLY_TRANSPORT COMPONENT CSGG"/>
    <property type="match status" value="1"/>
</dbReference>
<evidence type="ECO:0000256" key="5">
    <source>
        <dbReference type="ARBA" id="ARBA00023288"/>
    </source>
</evidence>
<dbReference type="SUPFAM" id="SSF52964">
    <property type="entry name" value="TolB, N-terminal domain"/>
    <property type="match status" value="1"/>
</dbReference>
<evidence type="ECO:0000256" key="1">
    <source>
        <dbReference type="ARBA" id="ARBA00022475"/>
    </source>
</evidence>
<gene>
    <name evidence="6" type="ORF">N5D93_02375</name>
</gene>
<dbReference type="InterPro" id="IPR005534">
    <property type="entry name" value="Curli_assmbl/transp-comp_CsgG"/>
</dbReference>
<dbReference type="RefSeq" id="WP_279993661.1">
    <property type="nucleotide sequence ID" value="NZ_JAOCDZ010000001.1"/>
</dbReference>
<accession>A0AA42ITX7</accession>
<keyword evidence="5" id="KW-0449">Lipoprotein</keyword>
<dbReference type="EMBL" id="JAOCDZ010000001">
    <property type="protein sequence ID" value="MDH0734635.1"/>
    <property type="molecule type" value="Genomic_DNA"/>
</dbReference>
<proteinExistence type="predicted"/>
<keyword evidence="2" id="KW-0732">Signal</keyword>
<name>A0AA42ITX7_9BURK</name>
<dbReference type="Proteomes" id="UP001161094">
    <property type="component" value="Unassembled WGS sequence"/>
</dbReference>
<dbReference type="Gene3D" id="3.40.50.10610">
    <property type="entry name" value="ABC-type transport auxiliary lipoprotein component"/>
    <property type="match status" value="1"/>
</dbReference>
<dbReference type="PROSITE" id="PS51257">
    <property type="entry name" value="PROKAR_LIPOPROTEIN"/>
    <property type="match status" value="1"/>
</dbReference>
<keyword evidence="3" id="KW-0472">Membrane</keyword>
<comment type="caution">
    <text evidence="6">The sequence shown here is derived from an EMBL/GenBank/DDBJ whole genome shotgun (WGS) entry which is preliminary data.</text>
</comment>